<name>A0A9D2N726_9FIRM</name>
<sequence length="23" mass="2742">TGYHKKNGHRQQYTKVKIEKINA</sequence>
<gene>
    <name evidence="3" type="ORF">H9705_00210</name>
</gene>
<dbReference type="AlphaFoldDB" id="A0A9D2N726"/>
<evidence type="ECO:0000256" key="1">
    <source>
        <dbReference type="ARBA" id="ARBA00035483"/>
    </source>
</evidence>
<organism evidence="3 4">
    <name type="scientific">Candidatus Fusicatenibacter intestinigallinarum</name>
    <dbReference type="NCBI Taxonomy" id="2838598"/>
    <lineage>
        <taxon>Bacteria</taxon>
        <taxon>Bacillati</taxon>
        <taxon>Bacillota</taxon>
        <taxon>Clostridia</taxon>
        <taxon>Lachnospirales</taxon>
        <taxon>Lachnospiraceae</taxon>
        <taxon>Fusicatenibacter</taxon>
    </lineage>
</organism>
<dbReference type="InterPro" id="IPR028909">
    <property type="entry name" value="bL21-like"/>
</dbReference>
<protein>
    <recommendedName>
        <fullName evidence="1">50S ribosomal protein L21</fullName>
    </recommendedName>
</protein>
<keyword evidence="3" id="KW-0689">Ribosomal protein</keyword>
<accession>A0A9D2N726</accession>
<dbReference type="Proteomes" id="UP000823849">
    <property type="component" value="Unassembled WGS sequence"/>
</dbReference>
<dbReference type="SUPFAM" id="SSF141091">
    <property type="entry name" value="L21p-like"/>
    <property type="match status" value="1"/>
</dbReference>
<dbReference type="Pfam" id="PF00829">
    <property type="entry name" value="Ribosomal_L21p"/>
    <property type="match status" value="1"/>
</dbReference>
<evidence type="ECO:0000313" key="4">
    <source>
        <dbReference type="Proteomes" id="UP000823849"/>
    </source>
</evidence>
<comment type="caution">
    <text evidence="3">The sequence shown here is derived from an EMBL/GenBank/DDBJ whole genome shotgun (WGS) entry which is preliminary data.</text>
</comment>
<evidence type="ECO:0000313" key="3">
    <source>
        <dbReference type="EMBL" id="HJC14239.1"/>
    </source>
</evidence>
<feature type="non-terminal residue" evidence="3">
    <location>
        <position position="1"/>
    </location>
</feature>
<evidence type="ECO:0000256" key="2">
    <source>
        <dbReference type="SAM" id="MobiDB-lite"/>
    </source>
</evidence>
<dbReference type="EMBL" id="DWWU01000002">
    <property type="protein sequence ID" value="HJC14239.1"/>
    <property type="molecule type" value="Genomic_DNA"/>
</dbReference>
<feature type="region of interest" description="Disordered" evidence="2">
    <location>
        <begin position="1"/>
        <end position="23"/>
    </location>
</feature>
<proteinExistence type="predicted"/>
<dbReference type="GO" id="GO:0005737">
    <property type="term" value="C:cytoplasm"/>
    <property type="evidence" value="ECO:0007669"/>
    <property type="project" value="UniProtKB-ARBA"/>
</dbReference>
<dbReference type="GO" id="GO:0005840">
    <property type="term" value="C:ribosome"/>
    <property type="evidence" value="ECO:0007669"/>
    <property type="project" value="UniProtKB-KW"/>
</dbReference>
<reference evidence="3" key="2">
    <citation type="submission" date="2021-04" db="EMBL/GenBank/DDBJ databases">
        <authorList>
            <person name="Gilroy R."/>
        </authorList>
    </citation>
    <scope>NUCLEOTIDE SEQUENCE</scope>
    <source>
        <strain evidence="3">CHK185-5351</strain>
    </source>
</reference>
<keyword evidence="3" id="KW-0687">Ribonucleoprotein</keyword>
<reference evidence="3" key="1">
    <citation type="journal article" date="2021" name="PeerJ">
        <title>Extensive microbial diversity within the chicken gut microbiome revealed by metagenomics and culture.</title>
        <authorList>
            <person name="Gilroy R."/>
            <person name="Ravi A."/>
            <person name="Getino M."/>
            <person name="Pursley I."/>
            <person name="Horton D.L."/>
            <person name="Alikhan N.F."/>
            <person name="Baker D."/>
            <person name="Gharbi K."/>
            <person name="Hall N."/>
            <person name="Watson M."/>
            <person name="Adriaenssens E.M."/>
            <person name="Foster-Nyarko E."/>
            <person name="Jarju S."/>
            <person name="Secka A."/>
            <person name="Antonio M."/>
            <person name="Oren A."/>
            <person name="Chaudhuri R.R."/>
            <person name="La Ragione R."/>
            <person name="Hildebrand F."/>
            <person name="Pallen M.J."/>
        </authorList>
    </citation>
    <scope>NUCLEOTIDE SEQUENCE</scope>
    <source>
        <strain evidence="3">CHK185-5351</strain>
    </source>
</reference>
<dbReference type="InterPro" id="IPR036164">
    <property type="entry name" value="bL21-like_sf"/>
</dbReference>